<keyword evidence="1" id="KW-0547">Nucleotide-binding</keyword>
<dbReference type="GO" id="GO:0006355">
    <property type="term" value="P:regulation of DNA-templated transcription"/>
    <property type="evidence" value="ECO:0007669"/>
    <property type="project" value="InterPro"/>
</dbReference>
<dbReference type="PROSITE" id="PS50043">
    <property type="entry name" value="HTH_LUXR_2"/>
    <property type="match status" value="1"/>
</dbReference>
<evidence type="ECO:0000256" key="1">
    <source>
        <dbReference type="ARBA" id="ARBA00022741"/>
    </source>
</evidence>
<gene>
    <name evidence="4" type="ORF">BN000_02745</name>
</gene>
<dbReference type="InterPro" id="IPR027417">
    <property type="entry name" value="P-loop_NTPase"/>
</dbReference>
<reference evidence="5" key="1">
    <citation type="submission" date="2015-03" db="EMBL/GenBank/DDBJ databases">
        <authorList>
            <person name="Urmite Genomes"/>
        </authorList>
    </citation>
    <scope>NUCLEOTIDE SEQUENCE [LARGE SCALE GENOMIC DNA]</scope>
    <source>
        <strain evidence="5">CSUR P1344</strain>
    </source>
</reference>
<dbReference type="GO" id="GO:0005737">
    <property type="term" value="C:cytoplasm"/>
    <property type="evidence" value="ECO:0007669"/>
    <property type="project" value="TreeGrafter"/>
</dbReference>
<dbReference type="Pfam" id="PF00196">
    <property type="entry name" value="GerE"/>
    <property type="match status" value="1"/>
</dbReference>
<dbReference type="AlphaFoldDB" id="A0A0U1DCX4"/>
<sequence length="923" mass="99779">MDGPLLPGSRAAEAEDVSDFLTTCSTRPACLLLEGEAGIGKTTLWLAAIEQARARGMHVLTARAAATESVTAYISLTDLFSGIPEEVLDALPAPQRVAVDRMLLQVSDDGQTTDQRAIAAAFLSVIEILSDRAPVLVAIDDLQWLDPSSARIIAFAARRFSGPVGLLATVRTGDGDDVSWFQFENPNGITRIALKPLTIAGLHQVITARLGRSVSRHAMLRIHDASGGNPFYALELARTIPEGQTGIEMTLPTTLAGVVTSKIGVLDDGLREILLAAACLAEPTVDVVSKATGWAVDECVQRLLVAEERGIVTIDRNRLRFTHPLLTAAVYTAAPPAQRRDVHRRLAALVDHPELRARHLALAATHGDAATLEALDAAAELASRRGAPAAAAEFMELANELGAGSPERQIRCGEFHFSAGDAARAREVLDEVLRNSAPVEVHAEALSLLGLWALLDGSSRDAARLLQRAADAAAGDNGLLGRILVSLSFARINIHEFDAAVHAANEAVNRAVRLDDRQVLSQALSMQVLVHFLVGEGFDETTLRTAMLLDDGQEPSSAMLWPTLQRAALLVGTGKLDDGRRELRVIRQRYIERGADSEMMVDAFHGALNEIWRGDFAEASLIGEDALQRARLLDEDLPLAVALMIQAMVAAYAGDEPIARRDATDALMAARRCDSPALVTVWPTTTLGFLEVSLGNYEAALQVLSPLVAAFEEHPRATEIFVTPFLPDAAEALIHLGRFDEADSLIEVLEANGRRLDRPWMLASGARCRAMLLAGRRDLGAALVAAQGAMAEHERLPMPFERARTQLLLGEILRRQRSREKAAAAMRAAAATFEELGTPLWERRARTSLERINFGRADSKVLTSAEQRIADLAAAGKTNHDIAAALFISPKTVEVHLSRIYRKLGIRSRAELGRRLDRLESDA</sequence>
<dbReference type="InterPro" id="IPR000792">
    <property type="entry name" value="Tscrpt_reg_LuxR_C"/>
</dbReference>
<organism evidence="4 5">
    <name type="scientific">Mycobacterium europaeum</name>
    <dbReference type="NCBI Taxonomy" id="761804"/>
    <lineage>
        <taxon>Bacteria</taxon>
        <taxon>Bacillati</taxon>
        <taxon>Actinomycetota</taxon>
        <taxon>Actinomycetes</taxon>
        <taxon>Mycobacteriales</taxon>
        <taxon>Mycobacteriaceae</taxon>
        <taxon>Mycobacterium</taxon>
        <taxon>Mycobacterium simiae complex</taxon>
    </lineage>
</organism>
<dbReference type="InterPro" id="IPR041664">
    <property type="entry name" value="AAA_16"/>
</dbReference>
<dbReference type="InterPro" id="IPR036388">
    <property type="entry name" value="WH-like_DNA-bd_sf"/>
</dbReference>
<dbReference type="SUPFAM" id="SSF52540">
    <property type="entry name" value="P-loop containing nucleoside triphosphate hydrolases"/>
    <property type="match status" value="1"/>
</dbReference>
<dbReference type="CDD" id="cd06170">
    <property type="entry name" value="LuxR_C_like"/>
    <property type="match status" value="1"/>
</dbReference>
<dbReference type="Pfam" id="PF13191">
    <property type="entry name" value="AAA_16"/>
    <property type="match status" value="1"/>
</dbReference>
<dbReference type="PROSITE" id="PS00622">
    <property type="entry name" value="HTH_LUXR_1"/>
    <property type="match status" value="1"/>
</dbReference>
<dbReference type="SMART" id="SM00421">
    <property type="entry name" value="HTH_LUXR"/>
    <property type="match status" value="1"/>
</dbReference>
<keyword evidence="2" id="KW-0067">ATP-binding</keyword>
<dbReference type="GO" id="GO:0005524">
    <property type="term" value="F:ATP binding"/>
    <property type="evidence" value="ECO:0007669"/>
    <property type="project" value="UniProtKB-KW"/>
</dbReference>
<dbReference type="InterPro" id="IPR011990">
    <property type="entry name" value="TPR-like_helical_dom_sf"/>
</dbReference>
<feature type="domain" description="HTH luxR-type" evidence="3">
    <location>
        <begin position="855"/>
        <end position="920"/>
    </location>
</feature>
<dbReference type="PANTHER" id="PTHR16305">
    <property type="entry name" value="TESTICULAR SOLUBLE ADENYLYL CYCLASE"/>
    <property type="match status" value="1"/>
</dbReference>
<proteinExistence type="predicted"/>
<name>A0A0U1DCX4_9MYCO</name>
<evidence type="ECO:0000256" key="2">
    <source>
        <dbReference type="ARBA" id="ARBA00022840"/>
    </source>
</evidence>
<dbReference type="SUPFAM" id="SSF46894">
    <property type="entry name" value="C-terminal effector domain of the bipartite response regulators"/>
    <property type="match status" value="1"/>
</dbReference>
<dbReference type="GO" id="GO:0004016">
    <property type="term" value="F:adenylate cyclase activity"/>
    <property type="evidence" value="ECO:0007669"/>
    <property type="project" value="TreeGrafter"/>
</dbReference>
<dbReference type="Gene3D" id="3.40.50.300">
    <property type="entry name" value="P-loop containing nucleotide triphosphate hydrolases"/>
    <property type="match status" value="1"/>
</dbReference>
<accession>A0A0U1DCX4</accession>
<dbReference type="PANTHER" id="PTHR16305:SF35">
    <property type="entry name" value="TRANSCRIPTIONAL ACTIVATOR DOMAIN"/>
    <property type="match status" value="1"/>
</dbReference>
<dbReference type="EMBL" id="CTEC01000001">
    <property type="protein sequence ID" value="CQD12875.1"/>
    <property type="molecule type" value="Genomic_DNA"/>
</dbReference>
<evidence type="ECO:0000313" key="5">
    <source>
        <dbReference type="Proteomes" id="UP000199601"/>
    </source>
</evidence>
<dbReference type="InterPro" id="IPR016032">
    <property type="entry name" value="Sig_transdc_resp-reg_C-effctor"/>
</dbReference>
<dbReference type="GO" id="GO:0003677">
    <property type="term" value="F:DNA binding"/>
    <property type="evidence" value="ECO:0007669"/>
    <property type="project" value="InterPro"/>
</dbReference>
<dbReference type="PRINTS" id="PR00038">
    <property type="entry name" value="HTHLUXR"/>
</dbReference>
<dbReference type="RefSeq" id="WP_090420974.1">
    <property type="nucleotide sequence ID" value="NZ_CTEC01000001.1"/>
</dbReference>
<evidence type="ECO:0000313" key="4">
    <source>
        <dbReference type="EMBL" id="CQD12875.1"/>
    </source>
</evidence>
<dbReference type="Gene3D" id="1.10.10.10">
    <property type="entry name" value="Winged helix-like DNA-binding domain superfamily/Winged helix DNA-binding domain"/>
    <property type="match status" value="1"/>
</dbReference>
<dbReference type="SUPFAM" id="SSF48452">
    <property type="entry name" value="TPR-like"/>
    <property type="match status" value="1"/>
</dbReference>
<keyword evidence="5" id="KW-1185">Reference proteome</keyword>
<evidence type="ECO:0000259" key="3">
    <source>
        <dbReference type="PROSITE" id="PS50043"/>
    </source>
</evidence>
<protein>
    <submittedName>
        <fullName evidence="4">Regulatory protein LuxR</fullName>
    </submittedName>
</protein>
<dbReference type="Gene3D" id="1.25.40.10">
    <property type="entry name" value="Tetratricopeptide repeat domain"/>
    <property type="match status" value="2"/>
</dbReference>
<dbReference type="Proteomes" id="UP000199601">
    <property type="component" value="Unassembled WGS sequence"/>
</dbReference>